<dbReference type="AlphaFoldDB" id="A0A5J5GBH3"/>
<keyword evidence="1" id="KW-0812">Transmembrane</keyword>
<keyword evidence="1" id="KW-1133">Transmembrane helix</keyword>
<keyword evidence="4" id="KW-1185">Reference proteome</keyword>
<feature type="transmembrane region" description="Helical" evidence="1">
    <location>
        <begin position="57"/>
        <end position="75"/>
    </location>
</feature>
<dbReference type="Pfam" id="PF18169">
    <property type="entry name" value="SLATT_6"/>
    <property type="match status" value="1"/>
</dbReference>
<evidence type="ECO:0000313" key="3">
    <source>
        <dbReference type="EMBL" id="KAA9005479.1"/>
    </source>
</evidence>
<gene>
    <name evidence="3" type="ORF">F4V43_08400</name>
</gene>
<proteinExistence type="predicted"/>
<feature type="transmembrane region" description="Helical" evidence="1">
    <location>
        <begin position="172"/>
        <end position="191"/>
    </location>
</feature>
<accession>A0A5J5GBH3</accession>
<organism evidence="3 4">
    <name type="scientific">Paenibacillus spiritus</name>
    <dbReference type="NCBI Taxonomy" id="2496557"/>
    <lineage>
        <taxon>Bacteria</taxon>
        <taxon>Bacillati</taxon>
        <taxon>Bacillota</taxon>
        <taxon>Bacilli</taxon>
        <taxon>Bacillales</taxon>
        <taxon>Paenibacillaceae</taxon>
        <taxon>Paenibacillus</taxon>
    </lineage>
</organism>
<sequence length="194" mass="23159">MDKDRLLYALAENGYNVVFGARKHFATYDIIEKIPGIFAFFGLIIGVWQIYYPTFKYNTEVSLVLIFLSIIALYIDPYKSSKEGYKDRGEKLIQLHNQLRQLYYSVKSKSVNDSFIQEESEMNQILTQYNTGNIANQILFSDWYAHYKLFAKSQYDWIDEQKHFKFRDKFPLSFRFFAFIVIIGILLLYVYRYL</sequence>
<name>A0A5J5GBH3_9BACL</name>
<evidence type="ECO:0000313" key="4">
    <source>
        <dbReference type="Proteomes" id="UP000367750"/>
    </source>
</evidence>
<reference evidence="3 4" key="1">
    <citation type="submission" date="2019-09" db="EMBL/GenBank/DDBJ databases">
        <title>Bacillus ochoae sp. nov., Paenibacillus whitsoniae sp. nov., Paenibacillus spiritus sp. nov. Isolated from the Mars Exploration Rover during spacecraft assembly.</title>
        <authorList>
            <person name="Seuylemezian A."/>
            <person name="Vaishampayan P."/>
        </authorList>
    </citation>
    <scope>NUCLEOTIDE SEQUENCE [LARGE SCALE GENOMIC DNA]</scope>
    <source>
        <strain evidence="3 4">MER_111</strain>
    </source>
</reference>
<feature type="domain" description="SMODS and SLOG-associating 2TM effector" evidence="2">
    <location>
        <begin position="1"/>
        <end position="177"/>
    </location>
</feature>
<dbReference type="NCBIfam" id="NF033630">
    <property type="entry name" value="SLATT_6"/>
    <property type="match status" value="1"/>
</dbReference>
<evidence type="ECO:0000259" key="2">
    <source>
        <dbReference type="Pfam" id="PF18169"/>
    </source>
</evidence>
<evidence type="ECO:0000256" key="1">
    <source>
        <dbReference type="SAM" id="Phobius"/>
    </source>
</evidence>
<protein>
    <submittedName>
        <fullName evidence="3">SLATT domain-containing protein</fullName>
    </submittedName>
</protein>
<dbReference type="EMBL" id="VYKK01000008">
    <property type="protein sequence ID" value="KAA9005479.1"/>
    <property type="molecule type" value="Genomic_DNA"/>
</dbReference>
<keyword evidence="1" id="KW-0472">Membrane</keyword>
<dbReference type="RefSeq" id="WP_150457792.1">
    <property type="nucleotide sequence ID" value="NZ_VYKK01000008.1"/>
</dbReference>
<dbReference type="Proteomes" id="UP000367750">
    <property type="component" value="Unassembled WGS sequence"/>
</dbReference>
<dbReference type="OrthoDB" id="8778886at2"/>
<dbReference type="InterPro" id="IPR041119">
    <property type="entry name" value="SLATT_6"/>
</dbReference>
<comment type="caution">
    <text evidence="3">The sequence shown here is derived from an EMBL/GenBank/DDBJ whole genome shotgun (WGS) entry which is preliminary data.</text>
</comment>
<feature type="transmembrane region" description="Helical" evidence="1">
    <location>
        <begin position="30"/>
        <end position="51"/>
    </location>
</feature>